<accession>A0A7K3WVY2</accession>
<comment type="caution">
    <text evidence="2">The sequence shown here is derived from an EMBL/GenBank/DDBJ whole genome shotgun (WGS) entry which is preliminary data.</text>
</comment>
<organism evidence="2 3">
    <name type="scientific">Cryomorpha ignava</name>
    <dbReference type="NCBI Taxonomy" id="101383"/>
    <lineage>
        <taxon>Bacteria</taxon>
        <taxon>Pseudomonadati</taxon>
        <taxon>Bacteroidota</taxon>
        <taxon>Flavobacteriia</taxon>
        <taxon>Flavobacteriales</taxon>
        <taxon>Cryomorphaceae</taxon>
        <taxon>Cryomorpha</taxon>
    </lineage>
</organism>
<keyword evidence="3" id="KW-1185">Reference proteome</keyword>
<dbReference type="Proteomes" id="UP000486602">
    <property type="component" value="Unassembled WGS sequence"/>
</dbReference>
<feature type="transmembrane region" description="Helical" evidence="1">
    <location>
        <begin position="20"/>
        <end position="43"/>
    </location>
</feature>
<evidence type="ECO:0000256" key="1">
    <source>
        <dbReference type="SAM" id="Phobius"/>
    </source>
</evidence>
<feature type="transmembrane region" description="Helical" evidence="1">
    <location>
        <begin position="114"/>
        <end position="134"/>
    </location>
</feature>
<feature type="transmembrane region" description="Helical" evidence="1">
    <location>
        <begin position="140"/>
        <end position="158"/>
    </location>
</feature>
<evidence type="ECO:0000313" key="2">
    <source>
        <dbReference type="EMBL" id="NEN25211.1"/>
    </source>
</evidence>
<name>A0A7K3WVY2_9FLAO</name>
<dbReference type="AlphaFoldDB" id="A0A7K3WVY2"/>
<keyword evidence="1" id="KW-0472">Membrane</keyword>
<protein>
    <submittedName>
        <fullName evidence="2">Uncharacterized protein</fullName>
    </submittedName>
</protein>
<keyword evidence="1" id="KW-0812">Transmembrane</keyword>
<gene>
    <name evidence="2" type="ORF">G3O08_17070</name>
</gene>
<reference evidence="2 3" key="1">
    <citation type="submission" date="2020-02" db="EMBL/GenBank/DDBJ databases">
        <title>Out from the shadows clarifying the taxonomy of the family Cryomorphaceae and related taxa by utilizing the GTDB taxonomic framework.</title>
        <authorList>
            <person name="Bowman J.P."/>
        </authorList>
    </citation>
    <scope>NUCLEOTIDE SEQUENCE [LARGE SCALE GENOMIC DNA]</scope>
    <source>
        <strain evidence="2 3">QSSC 1-22</strain>
    </source>
</reference>
<dbReference type="EMBL" id="JAAGVY010000044">
    <property type="protein sequence ID" value="NEN25211.1"/>
    <property type="molecule type" value="Genomic_DNA"/>
</dbReference>
<sequence length="165" mass="18570">MSQNSIQPSGLVPDKRTKFLRALCTLSGVNAIYGIISGITTAISPPDVDDTFIVNLFEQLEKYELPIADLQDDVKEYYLNLMLDLGNFGAANFLFFAIQLIGIFMMYRLNRIGFTLYTVAQIGLAAAPIIFGSFNDFGKITFAITLVWNAIWVIMYATQIKYFHK</sequence>
<proteinExistence type="predicted"/>
<keyword evidence="1" id="KW-1133">Transmembrane helix</keyword>
<feature type="transmembrane region" description="Helical" evidence="1">
    <location>
        <begin position="88"/>
        <end position="107"/>
    </location>
</feature>
<evidence type="ECO:0000313" key="3">
    <source>
        <dbReference type="Proteomes" id="UP000486602"/>
    </source>
</evidence>